<name>A0A0V1JTA0_TRIPS</name>
<keyword evidence="6" id="KW-1185">Reference proteome</keyword>
<evidence type="ECO:0000313" key="1">
    <source>
        <dbReference type="EMBL" id="KRX97800.1"/>
    </source>
</evidence>
<evidence type="ECO:0000313" key="5">
    <source>
        <dbReference type="Proteomes" id="UP000054632"/>
    </source>
</evidence>
<accession>A0A0V1JTA0</accession>
<dbReference type="AlphaFoldDB" id="A0A0V1JTA0"/>
<evidence type="ECO:0000313" key="4">
    <source>
        <dbReference type="EMBL" id="KRZ38136.1"/>
    </source>
</evidence>
<protein>
    <submittedName>
        <fullName evidence="4">Uncharacterized protein</fullName>
    </submittedName>
</protein>
<organism evidence="4 7">
    <name type="scientific">Trichinella pseudospiralis</name>
    <name type="common">Parasitic roundworm</name>
    <dbReference type="NCBI Taxonomy" id="6337"/>
    <lineage>
        <taxon>Eukaryota</taxon>
        <taxon>Metazoa</taxon>
        <taxon>Ecdysozoa</taxon>
        <taxon>Nematoda</taxon>
        <taxon>Enoplea</taxon>
        <taxon>Dorylaimia</taxon>
        <taxon>Trichinellida</taxon>
        <taxon>Trichinellidae</taxon>
        <taxon>Trichinella</taxon>
    </lineage>
</organism>
<dbReference type="Proteomes" id="UP000054815">
    <property type="component" value="Unassembled WGS sequence"/>
</dbReference>
<dbReference type="EMBL" id="JYDS01000023">
    <property type="protein sequence ID" value="KRZ31617.1"/>
    <property type="molecule type" value="Genomic_DNA"/>
</dbReference>
<evidence type="ECO:0000313" key="6">
    <source>
        <dbReference type="Proteomes" id="UP000054805"/>
    </source>
</evidence>
<gene>
    <name evidence="2" type="ORF">T4A_11287</name>
    <name evidence="3" type="ORF">T4B_6813</name>
    <name evidence="4" type="ORF">T4C_1341</name>
    <name evidence="1" type="ORF">T4E_9979</name>
</gene>
<evidence type="ECO:0000313" key="7">
    <source>
        <dbReference type="Proteomes" id="UP000054826"/>
    </source>
</evidence>
<dbReference type="Proteomes" id="UP000054632">
    <property type="component" value="Unassembled WGS sequence"/>
</dbReference>
<proteinExistence type="predicted"/>
<reference evidence="5 6" key="1">
    <citation type="submission" date="2015-01" db="EMBL/GenBank/DDBJ databases">
        <title>Evolution of Trichinella species and genotypes.</title>
        <authorList>
            <person name="Korhonen P.K."/>
            <person name="Edoardo P."/>
            <person name="Giuseppe L.R."/>
            <person name="Gasser R.B."/>
        </authorList>
    </citation>
    <scope>NUCLEOTIDE SEQUENCE [LARGE SCALE GENOMIC DNA]</scope>
    <source>
        <strain evidence="2">ISS13</strain>
        <strain evidence="1">ISS141</strain>
        <strain evidence="4">ISS176</strain>
        <strain evidence="3">ISS588</strain>
    </source>
</reference>
<evidence type="ECO:0000313" key="3">
    <source>
        <dbReference type="EMBL" id="KRZ31617.1"/>
    </source>
</evidence>
<dbReference type="Proteomes" id="UP000054826">
    <property type="component" value="Unassembled WGS sequence"/>
</dbReference>
<dbReference type="EMBL" id="JYDU01000027">
    <property type="protein sequence ID" value="KRX97800.1"/>
    <property type="molecule type" value="Genomic_DNA"/>
</dbReference>
<dbReference type="EMBL" id="JYDV01000049">
    <property type="protein sequence ID" value="KRZ38136.1"/>
    <property type="molecule type" value="Genomic_DNA"/>
</dbReference>
<dbReference type="EMBL" id="JYDR01000011">
    <property type="protein sequence ID" value="KRY76625.1"/>
    <property type="molecule type" value="Genomic_DNA"/>
</dbReference>
<comment type="caution">
    <text evidence="4">The sequence shown here is derived from an EMBL/GenBank/DDBJ whole genome shotgun (WGS) entry which is preliminary data.</text>
</comment>
<sequence length="52" mass="6162">MDSLNHRRVAQNPDRFACWSLSIPNTRTTRRGLDSGTGKFEFRHYRAPRAWQ</sequence>
<dbReference type="Proteomes" id="UP000054805">
    <property type="component" value="Unassembled WGS sequence"/>
</dbReference>
<evidence type="ECO:0000313" key="2">
    <source>
        <dbReference type="EMBL" id="KRY76625.1"/>
    </source>
</evidence>